<gene>
    <name evidence="12" type="ORF">DSTB1V02_LOCUS342</name>
</gene>
<protein>
    <recommendedName>
        <fullName evidence="7">Osteoclast-stimulating factor 1</fullName>
    </recommendedName>
</protein>
<dbReference type="PRINTS" id="PR00452">
    <property type="entry name" value="SH3DOMAIN"/>
</dbReference>
<dbReference type="EMBL" id="CAJPEV010000022">
    <property type="protein sequence ID" value="CAG0878943.1"/>
    <property type="molecule type" value="Genomic_DNA"/>
</dbReference>
<keyword evidence="5 8" id="KW-0040">ANK repeat</keyword>
<evidence type="ECO:0000256" key="5">
    <source>
        <dbReference type="ARBA" id="ARBA00023043"/>
    </source>
</evidence>
<keyword evidence="4" id="KW-0677">Repeat</keyword>
<dbReference type="GO" id="GO:0005737">
    <property type="term" value="C:cytoplasm"/>
    <property type="evidence" value="ECO:0007669"/>
    <property type="project" value="UniProtKB-SubCell"/>
</dbReference>
<dbReference type="SMART" id="SM00326">
    <property type="entry name" value="SH3"/>
    <property type="match status" value="1"/>
</dbReference>
<feature type="compositionally biased region" description="Acidic residues" evidence="10">
    <location>
        <begin position="220"/>
        <end position="229"/>
    </location>
</feature>
<dbReference type="PROSITE" id="PS50088">
    <property type="entry name" value="ANK_REPEAT"/>
    <property type="match status" value="2"/>
</dbReference>
<evidence type="ECO:0000256" key="7">
    <source>
        <dbReference type="ARBA" id="ARBA00040640"/>
    </source>
</evidence>
<keyword evidence="3" id="KW-0963">Cytoplasm</keyword>
<feature type="region of interest" description="Disordered" evidence="10">
    <location>
        <begin position="1"/>
        <end position="25"/>
    </location>
</feature>
<evidence type="ECO:0000256" key="8">
    <source>
        <dbReference type="PROSITE-ProRule" id="PRU00023"/>
    </source>
</evidence>
<comment type="subcellular location">
    <subcellularLocation>
        <location evidence="1">Cytoplasm</location>
    </subcellularLocation>
</comment>
<dbReference type="PROSITE" id="PS50297">
    <property type="entry name" value="ANK_REP_REGION"/>
    <property type="match status" value="2"/>
</dbReference>
<dbReference type="PROSITE" id="PS50002">
    <property type="entry name" value="SH3"/>
    <property type="match status" value="1"/>
</dbReference>
<dbReference type="PRINTS" id="PR01415">
    <property type="entry name" value="ANKYRIN"/>
</dbReference>
<evidence type="ECO:0000256" key="4">
    <source>
        <dbReference type="ARBA" id="ARBA00022737"/>
    </source>
</evidence>
<evidence type="ECO:0000259" key="11">
    <source>
        <dbReference type="PROSITE" id="PS50002"/>
    </source>
</evidence>
<evidence type="ECO:0000256" key="1">
    <source>
        <dbReference type="ARBA" id="ARBA00004496"/>
    </source>
</evidence>
<dbReference type="PANTHER" id="PTHR24155:SF10">
    <property type="entry name" value="OSTEOCLAST-STIMULATING FACTOR 1"/>
    <property type="match status" value="1"/>
</dbReference>
<dbReference type="Proteomes" id="UP000677054">
    <property type="component" value="Unassembled WGS sequence"/>
</dbReference>
<dbReference type="InterPro" id="IPR001452">
    <property type="entry name" value="SH3_domain"/>
</dbReference>
<dbReference type="PANTHER" id="PTHR24155">
    <property type="entry name" value="OSTEOCLAST-STIMULATING FACTOR 1"/>
    <property type="match status" value="1"/>
</dbReference>
<dbReference type="EMBL" id="LR899539">
    <property type="protein sequence ID" value="CAD7240317.1"/>
    <property type="molecule type" value="Genomic_DNA"/>
</dbReference>
<dbReference type="SUPFAM" id="SSF50044">
    <property type="entry name" value="SH3-domain"/>
    <property type="match status" value="1"/>
</dbReference>
<dbReference type="GO" id="GO:0007165">
    <property type="term" value="P:signal transduction"/>
    <property type="evidence" value="ECO:0007669"/>
    <property type="project" value="TreeGrafter"/>
</dbReference>
<dbReference type="SMART" id="SM00248">
    <property type="entry name" value="ANK"/>
    <property type="match status" value="3"/>
</dbReference>
<evidence type="ECO:0000313" key="13">
    <source>
        <dbReference type="Proteomes" id="UP000677054"/>
    </source>
</evidence>
<feature type="domain" description="SH3" evidence="11">
    <location>
        <begin position="25"/>
        <end position="85"/>
    </location>
</feature>
<comment type="function">
    <text evidence="6">Induces bone resorption, acting probably through a signaling cascade which results in the secretion of factor(s) enhancing osteoclast formation and activity.</text>
</comment>
<dbReference type="OrthoDB" id="207120at2759"/>
<dbReference type="AlphaFoldDB" id="A0A7R9A273"/>
<evidence type="ECO:0000256" key="2">
    <source>
        <dbReference type="ARBA" id="ARBA00022443"/>
    </source>
</evidence>
<dbReference type="Pfam" id="PF12796">
    <property type="entry name" value="Ank_2"/>
    <property type="match status" value="1"/>
</dbReference>
<dbReference type="SUPFAM" id="SSF48403">
    <property type="entry name" value="Ankyrin repeat"/>
    <property type="match status" value="1"/>
</dbReference>
<evidence type="ECO:0000256" key="6">
    <source>
        <dbReference type="ARBA" id="ARBA00037432"/>
    </source>
</evidence>
<reference evidence="12" key="1">
    <citation type="submission" date="2020-11" db="EMBL/GenBank/DDBJ databases">
        <authorList>
            <person name="Tran Van P."/>
        </authorList>
    </citation>
    <scope>NUCLEOTIDE SEQUENCE</scope>
</reference>
<evidence type="ECO:0000256" key="3">
    <source>
        <dbReference type="ARBA" id="ARBA00022490"/>
    </source>
</evidence>
<keyword evidence="13" id="KW-1185">Reference proteome</keyword>
<accession>A0A7R9A273</accession>
<feature type="repeat" description="ANK" evidence="8">
    <location>
        <begin position="153"/>
        <end position="185"/>
    </location>
</feature>
<feature type="compositionally biased region" description="Basic and acidic residues" evidence="10">
    <location>
        <begin position="1"/>
        <end position="11"/>
    </location>
</feature>
<dbReference type="InterPro" id="IPR036770">
    <property type="entry name" value="Ankyrin_rpt-contain_sf"/>
</dbReference>
<dbReference type="InterPro" id="IPR036028">
    <property type="entry name" value="SH3-like_dom_sf"/>
</dbReference>
<dbReference type="InterPro" id="IPR002110">
    <property type="entry name" value="Ankyrin_rpt"/>
</dbReference>
<sequence length="229" mass="25301">MSSPNEKEQKKPSRPPPPKLTPKPGKVKVVRALYKYTAQLADELSFEEGDLLYITDQASDPDWWMAATGDRKGLIPSNYVEESTEHIEAPLHDAAKRGNMSFMEECLKNQVSVNGLDKAGNTALHWAARGGHIQCVERLLKAPKVEINVPNKMGDTALHLASYKGHTDVIQILLDHGSNPRMTNRDGKMPIALAGNPATADILQKHMAKDRHSSNAASFDYEEYDADSD</sequence>
<dbReference type="Gene3D" id="2.30.30.40">
    <property type="entry name" value="SH3 Domains"/>
    <property type="match status" value="1"/>
</dbReference>
<evidence type="ECO:0000313" key="12">
    <source>
        <dbReference type="EMBL" id="CAD7240317.1"/>
    </source>
</evidence>
<dbReference type="Gene3D" id="1.25.40.20">
    <property type="entry name" value="Ankyrin repeat-containing domain"/>
    <property type="match status" value="2"/>
</dbReference>
<evidence type="ECO:0000256" key="10">
    <source>
        <dbReference type="SAM" id="MobiDB-lite"/>
    </source>
</evidence>
<dbReference type="Pfam" id="PF14604">
    <property type="entry name" value="SH3_9"/>
    <property type="match status" value="1"/>
</dbReference>
<feature type="repeat" description="ANK" evidence="8">
    <location>
        <begin position="119"/>
        <end position="152"/>
    </location>
</feature>
<dbReference type="CDD" id="cd11772">
    <property type="entry name" value="SH3_OSTF1"/>
    <property type="match status" value="1"/>
</dbReference>
<feature type="region of interest" description="Disordered" evidence="10">
    <location>
        <begin position="206"/>
        <end position="229"/>
    </location>
</feature>
<organism evidence="12">
    <name type="scientific">Darwinula stevensoni</name>
    <dbReference type="NCBI Taxonomy" id="69355"/>
    <lineage>
        <taxon>Eukaryota</taxon>
        <taxon>Metazoa</taxon>
        <taxon>Ecdysozoa</taxon>
        <taxon>Arthropoda</taxon>
        <taxon>Crustacea</taxon>
        <taxon>Oligostraca</taxon>
        <taxon>Ostracoda</taxon>
        <taxon>Podocopa</taxon>
        <taxon>Podocopida</taxon>
        <taxon>Darwinulocopina</taxon>
        <taxon>Darwinuloidea</taxon>
        <taxon>Darwinulidae</taxon>
        <taxon>Darwinula</taxon>
    </lineage>
</organism>
<keyword evidence="2 9" id="KW-0728">SH3 domain</keyword>
<evidence type="ECO:0000256" key="9">
    <source>
        <dbReference type="PROSITE-ProRule" id="PRU00192"/>
    </source>
</evidence>
<name>A0A7R9A273_9CRUS</name>
<proteinExistence type="predicted"/>